<keyword evidence="14 18" id="KW-0830">Ubiquinone</keyword>
<evidence type="ECO:0000259" key="19">
    <source>
        <dbReference type="Pfam" id="PF00361"/>
    </source>
</evidence>
<evidence type="ECO:0000256" key="8">
    <source>
        <dbReference type="ARBA" id="ARBA00022692"/>
    </source>
</evidence>
<dbReference type="EMBL" id="MW619640">
    <property type="protein sequence ID" value="UPL65221.1"/>
    <property type="molecule type" value="Genomic_DNA"/>
</dbReference>
<evidence type="ECO:0000256" key="7">
    <source>
        <dbReference type="ARBA" id="ARBA00022660"/>
    </source>
</evidence>
<dbReference type="GO" id="GO:0006120">
    <property type="term" value="P:mitochondrial electron transport, NADH to ubiquinone"/>
    <property type="evidence" value="ECO:0007669"/>
    <property type="project" value="InterPro"/>
</dbReference>
<evidence type="ECO:0000256" key="15">
    <source>
        <dbReference type="ARBA" id="ARBA00023128"/>
    </source>
</evidence>
<feature type="transmembrane region" description="Helical" evidence="18">
    <location>
        <begin position="262"/>
        <end position="286"/>
    </location>
</feature>
<feature type="transmembrane region" description="Helical" evidence="18">
    <location>
        <begin position="307"/>
        <end position="326"/>
    </location>
</feature>
<dbReference type="GO" id="GO:0005743">
    <property type="term" value="C:mitochondrial inner membrane"/>
    <property type="evidence" value="ECO:0007669"/>
    <property type="project" value="UniProtKB-SubCell"/>
</dbReference>
<keyword evidence="11 18" id="KW-0249">Electron transport</keyword>
<sequence length="327" mass="38426">MSTKKYILLMILLLSTLITMTSNNWIGMWMGMEINLMSFIPMIYDKQDKKSSQSMMIYFLTQSIGSICMLFAILLNNFIMYNLNEEISQLILTISLMIKLGSAPFHMWLPEMMTNLNWKNAMLLMTWQKIAPMIILSNNINKSIFLFIMMSTFVGAIGALNHVSLRKIMAYSSINHLSWMMMLMMMKNKWLMYLSIYSIIILMMFIMINKKNILFINQLTKNSMTTIEKITITTLMLSMGGLPPFTGFLPKWLVIQSMMNSSMWLLLTFMVMMSLITLFYYIRMMYPLIMIQNMKMKWMNYMPHNKTTLMILMGNVMLPTMLMLPMF</sequence>
<keyword evidence="10 18" id="KW-1278">Translocase</keyword>
<keyword evidence="9 18" id="KW-0999">Mitochondrion inner membrane</keyword>
<evidence type="ECO:0000256" key="2">
    <source>
        <dbReference type="ARBA" id="ARBA00004448"/>
    </source>
</evidence>
<geneLocation type="mitochondrion" evidence="20"/>
<feature type="transmembrane region" description="Helical" evidence="18">
    <location>
        <begin position="144"/>
        <end position="161"/>
    </location>
</feature>
<proteinExistence type="inferred from homology"/>
<comment type="similarity">
    <text evidence="3 18">Belongs to the complex I subunit 2 family.</text>
</comment>
<comment type="function">
    <text evidence="1">Core subunit of the mitochondrial membrane respiratory chain NADH dehydrogenase (Complex I) that is believed to belong to the minimal assembly required for catalysis. Complex I functions in the transfer of electrons from NADH to the respiratory chain. The immediate electron acceptor for the enzyme is believed to be ubiquinone.</text>
</comment>
<organism evidence="20">
    <name type="scientific">Scantius aegyptius rossii</name>
    <dbReference type="NCBI Taxonomy" id="2813040"/>
    <lineage>
        <taxon>Eukaryota</taxon>
        <taxon>Metazoa</taxon>
        <taxon>Ecdysozoa</taxon>
        <taxon>Arthropoda</taxon>
        <taxon>Hexapoda</taxon>
        <taxon>Insecta</taxon>
        <taxon>Pterygota</taxon>
        <taxon>Neoptera</taxon>
        <taxon>Paraneoptera</taxon>
        <taxon>Hemiptera</taxon>
        <taxon>Heteroptera</taxon>
        <taxon>Panheteroptera</taxon>
        <taxon>Pentatomomorpha</taxon>
        <taxon>Pyrrhocoroidea</taxon>
        <taxon>Pyrrhocoridae</taxon>
        <taxon>Scantius</taxon>
    </lineage>
</organism>
<accession>A0A8T9ZXJ1</accession>
<dbReference type="AlphaFoldDB" id="A0A8T9ZXJ1"/>
<name>A0A8T9ZXJ1_9HEMI</name>
<comment type="subcellular location">
    <subcellularLocation>
        <location evidence="2 18">Mitochondrion inner membrane</location>
        <topology evidence="2 18">Multi-pass membrane protein</topology>
    </subcellularLocation>
</comment>
<protein>
    <recommendedName>
        <fullName evidence="5 18">NADH-ubiquinone oxidoreductase chain 2</fullName>
        <ecNumber evidence="4 18">7.1.1.2</ecNumber>
    </recommendedName>
</protein>
<evidence type="ECO:0000256" key="17">
    <source>
        <dbReference type="ARBA" id="ARBA00049551"/>
    </source>
</evidence>
<evidence type="ECO:0000256" key="5">
    <source>
        <dbReference type="ARBA" id="ARBA00021008"/>
    </source>
</evidence>
<evidence type="ECO:0000256" key="13">
    <source>
        <dbReference type="ARBA" id="ARBA00023027"/>
    </source>
</evidence>
<dbReference type="EC" id="7.1.1.2" evidence="4 18"/>
<comment type="function">
    <text evidence="18">Core subunit of the mitochondrial membrane respiratory chain NADH dehydrogenase (Complex I) which catalyzes electron transfer from NADH through the respiratory chain, using ubiquinone as an electron acceptor. Essential for the catalytic activity and assembly of complex I.</text>
</comment>
<keyword evidence="12 18" id="KW-1133">Transmembrane helix</keyword>
<dbReference type="InterPro" id="IPR050175">
    <property type="entry name" value="Complex_I_Subunit_2"/>
</dbReference>
<keyword evidence="15 18" id="KW-0496">Mitochondrion</keyword>
<feature type="transmembrane region" description="Helical" evidence="18">
    <location>
        <begin position="190"/>
        <end position="209"/>
    </location>
</feature>
<evidence type="ECO:0000256" key="10">
    <source>
        <dbReference type="ARBA" id="ARBA00022967"/>
    </source>
</evidence>
<keyword evidence="13 18" id="KW-0520">NAD</keyword>
<evidence type="ECO:0000256" key="18">
    <source>
        <dbReference type="RuleBase" id="RU003403"/>
    </source>
</evidence>
<dbReference type="InterPro" id="IPR001750">
    <property type="entry name" value="ND/Mrp_TM"/>
</dbReference>
<keyword evidence="6" id="KW-0813">Transport</keyword>
<dbReference type="InterPro" id="IPR003917">
    <property type="entry name" value="NADH_UbQ_OxRdtase_chain2"/>
</dbReference>
<evidence type="ECO:0000256" key="9">
    <source>
        <dbReference type="ARBA" id="ARBA00022792"/>
    </source>
</evidence>
<feature type="domain" description="NADH:quinone oxidoreductase/Mrp antiporter transmembrane" evidence="19">
    <location>
        <begin position="22"/>
        <end position="277"/>
    </location>
</feature>
<dbReference type="Pfam" id="PF00361">
    <property type="entry name" value="Proton_antipo_M"/>
    <property type="match status" value="1"/>
</dbReference>
<evidence type="ECO:0000256" key="16">
    <source>
        <dbReference type="ARBA" id="ARBA00023136"/>
    </source>
</evidence>
<evidence type="ECO:0000256" key="3">
    <source>
        <dbReference type="ARBA" id="ARBA00007012"/>
    </source>
</evidence>
<keyword evidence="16 18" id="KW-0472">Membrane</keyword>
<feature type="transmembrane region" description="Helical" evidence="18">
    <location>
        <begin position="230"/>
        <end position="250"/>
    </location>
</feature>
<evidence type="ECO:0000256" key="11">
    <source>
        <dbReference type="ARBA" id="ARBA00022982"/>
    </source>
</evidence>
<comment type="catalytic activity">
    <reaction evidence="17 18">
        <text>a ubiquinone + NADH + 5 H(+)(in) = a ubiquinol + NAD(+) + 4 H(+)(out)</text>
        <dbReference type="Rhea" id="RHEA:29091"/>
        <dbReference type="Rhea" id="RHEA-COMP:9565"/>
        <dbReference type="Rhea" id="RHEA-COMP:9566"/>
        <dbReference type="ChEBI" id="CHEBI:15378"/>
        <dbReference type="ChEBI" id="CHEBI:16389"/>
        <dbReference type="ChEBI" id="CHEBI:17976"/>
        <dbReference type="ChEBI" id="CHEBI:57540"/>
        <dbReference type="ChEBI" id="CHEBI:57945"/>
        <dbReference type="EC" id="7.1.1.2"/>
    </reaction>
</comment>
<keyword evidence="7 18" id="KW-0679">Respiratory chain</keyword>
<evidence type="ECO:0000256" key="1">
    <source>
        <dbReference type="ARBA" id="ARBA00003257"/>
    </source>
</evidence>
<reference evidence="20" key="1">
    <citation type="journal article" date="2022" name="Cladistics">
        <title>Diversification of the phytophagous lineages of true bugs (Insecta: Hemiptera: Heteroptera) shortly after that of the flowering plants.</title>
        <authorList>
            <person name="Ye F."/>
            <person name="Kment P."/>
            <person name="Redei D."/>
            <person name="Luo J.Y."/>
            <person name="Wang Y.H."/>
            <person name="Kuechler S.M."/>
            <person name="Zhang W.W."/>
            <person name="Chen P.P."/>
            <person name="Wu H.Y."/>
            <person name="Wu Y.Z."/>
            <person name="Sun X.Y."/>
            <person name="Ding L."/>
            <person name="Wang Y.R."/>
            <person name="Xie Q."/>
        </authorList>
    </citation>
    <scope>NUCLEOTIDE SEQUENCE</scope>
</reference>
<dbReference type="PANTHER" id="PTHR46552:SF1">
    <property type="entry name" value="NADH-UBIQUINONE OXIDOREDUCTASE CHAIN 2"/>
    <property type="match status" value="1"/>
</dbReference>
<evidence type="ECO:0000256" key="6">
    <source>
        <dbReference type="ARBA" id="ARBA00022448"/>
    </source>
</evidence>
<keyword evidence="8 18" id="KW-0812">Transmembrane</keyword>
<evidence type="ECO:0000256" key="12">
    <source>
        <dbReference type="ARBA" id="ARBA00022989"/>
    </source>
</evidence>
<evidence type="ECO:0000313" key="20">
    <source>
        <dbReference type="EMBL" id="UPL65221.1"/>
    </source>
</evidence>
<dbReference type="PRINTS" id="PR01436">
    <property type="entry name" value="NADHDHGNASE2"/>
</dbReference>
<feature type="transmembrane region" description="Helical" evidence="18">
    <location>
        <begin position="56"/>
        <end position="75"/>
    </location>
</feature>
<evidence type="ECO:0000256" key="14">
    <source>
        <dbReference type="ARBA" id="ARBA00023075"/>
    </source>
</evidence>
<evidence type="ECO:0000256" key="4">
    <source>
        <dbReference type="ARBA" id="ARBA00012944"/>
    </source>
</evidence>
<feature type="transmembrane region" description="Helical" evidence="18">
    <location>
        <begin position="6"/>
        <end position="26"/>
    </location>
</feature>
<dbReference type="GO" id="GO:0008137">
    <property type="term" value="F:NADH dehydrogenase (ubiquinone) activity"/>
    <property type="evidence" value="ECO:0007669"/>
    <property type="project" value="UniProtKB-EC"/>
</dbReference>
<dbReference type="PANTHER" id="PTHR46552">
    <property type="entry name" value="NADH-UBIQUINONE OXIDOREDUCTASE CHAIN 2"/>
    <property type="match status" value="1"/>
</dbReference>